<dbReference type="RefSeq" id="WP_095070946.1">
    <property type="nucleotide sequence ID" value="NZ_LT899436.1"/>
</dbReference>
<protein>
    <recommendedName>
        <fullName evidence="3">Thioredoxin domain-containing protein</fullName>
    </recommendedName>
</protein>
<reference evidence="1 2" key="1">
    <citation type="submission" date="2017-07" db="EMBL/GenBank/DDBJ databases">
        <authorList>
            <person name="Sun Z.S."/>
            <person name="Albrecht U."/>
            <person name="Echele G."/>
            <person name="Lee C.C."/>
        </authorList>
    </citation>
    <scope>NUCLEOTIDE SEQUENCE [LARGE SCALE GENOMIC DNA]</scope>
    <source>
        <strain evidence="2">type strain: KCTC 22618</strain>
    </source>
</reference>
<keyword evidence="2" id="KW-1185">Reference proteome</keyword>
<dbReference type="OrthoDB" id="1146847at2"/>
<evidence type="ECO:0000313" key="2">
    <source>
        <dbReference type="Proteomes" id="UP000215214"/>
    </source>
</evidence>
<dbReference type="EMBL" id="LT899436">
    <property type="protein sequence ID" value="SNR15319.1"/>
    <property type="molecule type" value="Genomic_DNA"/>
</dbReference>
<dbReference type="InterPro" id="IPR036249">
    <property type="entry name" value="Thioredoxin-like_sf"/>
</dbReference>
<accession>A0A238U803</accession>
<organism evidence="1 2">
    <name type="scientific">Tenacibaculum jejuense</name>
    <dbReference type="NCBI Taxonomy" id="584609"/>
    <lineage>
        <taxon>Bacteria</taxon>
        <taxon>Pseudomonadati</taxon>
        <taxon>Bacteroidota</taxon>
        <taxon>Flavobacteriia</taxon>
        <taxon>Flavobacteriales</taxon>
        <taxon>Flavobacteriaceae</taxon>
        <taxon>Tenacibaculum</taxon>
    </lineage>
</organism>
<gene>
    <name evidence="1" type="ORF">TJEJU_1591</name>
</gene>
<evidence type="ECO:0000313" key="1">
    <source>
        <dbReference type="EMBL" id="SNR15319.1"/>
    </source>
</evidence>
<evidence type="ECO:0008006" key="3">
    <source>
        <dbReference type="Google" id="ProtNLM"/>
    </source>
</evidence>
<proteinExistence type="predicted"/>
<name>A0A238U803_9FLAO</name>
<dbReference type="Proteomes" id="UP000215214">
    <property type="component" value="Chromosome TJEJU"/>
</dbReference>
<dbReference type="KEGG" id="tje:TJEJU_1591"/>
<dbReference type="AlphaFoldDB" id="A0A238U803"/>
<dbReference type="SUPFAM" id="SSF52833">
    <property type="entry name" value="Thioredoxin-like"/>
    <property type="match status" value="1"/>
</dbReference>
<dbReference type="Gene3D" id="3.40.30.10">
    <property type="entry name" value="Glutaredoxin"/>
    <property type="match status" value="1"/>
</dbReference>
<dbReference type="PROSITE" id="PS51257">
    <property type="entry name" value="PROKAR_LIPOPROTEIN"/>
    <property type="match status" value="1"/>
</dbReference>
<sequence>MIKYIVPLISIFLISCATSKDENFTYIGGKIIHPKGDFVIIFNNKNEVVDSIKLNKDNTFLGKLDNIKTGLYYFEHGPETQYLYLEPQDSLLMRLNTWGFDESLVFSGSNAEKNNALIENFLINEKQLKDFYKYNKLTSDDFLRTLDSLRKQKDDYLEEFKTRSADISEDYLDVLKVVLYYPLYSKLETYAINNRLKEQPDSINENNFISHRKDVGINGDSLMFFPPYRKYVYNNIYYDVYAKNIKDDSDEFTISVLETVNSKIESTELKNRLLKETIIRHFYAKKSCGLNKKAYNLFREISSSESDKEIIAKLLADVKHIPKNKTLPEFSIHTPQGSIENIKNIVKGNNTVIYFRNKEISPDNWVASRMNYLISKSPNTQFLVVNIDNRKNEYIKKLDIKHQFYLDEKSHAHNFLTSKYPRTILVNKKGVVINSFCALSSEKIEKQITELH</sequence>